<name>A0A197K3B5_9FUNG</name>
<dbReference type="Proteomes" id="UP000078512">
    <property type="component" value="Unassembled WGS sequence"/>
</dbReference>
<dbReference type="AlphaFoldDB" id="A0A197K3B5"/>
<evidence type="ECO:0008006" key="3">
    <source>
        <dbReference type="Google" id="ProtNLM"/>
    </source>
</evidence>
<dbReference type="Gene3D" id="3.80.10.10">
    <property type="entry name" value="Ribonuclease Inhibitor"/>
    <property type="match status" value="1"/>
</dbReference>
<organism evidence="1 2">
    <name type="scientific">Linnemannia elongata AG-77</name>
    <dbReference type="NCBI Taxonomy" id="1314771"/>
    <lineage>
        <taxon>Eukaryota</taxon>
        <taxon>Fungi</taxon>
        <taxon>Fungi incertae sedis</taxon>
        <taxon>Mucoromycota</taxon>
        <taxon>Mortierellomycotina</taxon>
        <taxon>Mortierellomycetes</taxon>
        <taxon>Mortierellales</taxon>
        <taxon>Mortierellaceae</taxon>
        <taxon>Linnemannia</taxon>
    </lineage>
</organism>
<evidence type="ECO:0000313" key="2">
    <source>
        <dbReference type="Proteomes" id="UP000078512"/>
    </source>
</evidence>
<gene>
    <name evidence="1" type="ORF">K457DRAFT_135724</name>
</gene>
<reference evidence="1 2" key="1">
    <citation type="submission" date="2016-05" db="EMBL/GenBank/DDBJ databases">
        <title>Genome sequencing reveals origins of a unique bacterial endosymbiosis in the earliest lineages of terrestrial Fungi.</title>
        <authorList>
            <consortium name="DOE Joint Genome Institute"/>
            <person name="Uehling J."/>
            <person name="Gryganskyi A."/>
            <person name="Hameed K."/>
            <person name="Tschaplinski T."/>
            <person name="Misztal P."/>
            <person name="Wu S."/>
            <person name="Desiro A."/>
            <person name="Vande Pol N."/>
            <person name="Du Z.-Y."/>
            <person name="Zienkiewicz A."/>
            <person name="Zienkiewicz K."/>
            <person name="Morin E."/>
            <person name="Tisserant E."/>
            <person name="Splivallo R."/>
            <person name="Hainaut M."/>
            <person name="Henrissat B."/>
            <person name="Ohm R."/>
            <person name="Kuo A."/>
            <person name="Yan J."/>
            <person name="Lipzen A."/>
            <person name="Nolan M."/>
            <person name="Labutti K."/>
            <person name="Barry K."/>
            <person name="Goldstein A."/>
            <person name="Labbe J."/>
            <person name="Schadt C."/>
            <person name="Tuskan G."/>
            <person name="Grigoriev I."/>
            <person name="Martin F."/>
            <person name="Vilgalys R."/>
            <person name="Bonito G."/>
        </authorList>
    </citation>
    <scope>NUCLEOTIDE SEQUENCE [LARGE SCALE GENOMIC DNA]</scope>
    <source>
        <strain evidence="1 2">AG-77</strain>
    </source>
</reference>
<keyword evidence="2" id="KW-1185">Reference proteome</keyword>
<evidence type="ECO:0000313" key="1">
    <source>
        <dbReference type="EMBL" id="OAQ31975.1"/>
    </source>
</evidence>
<dbReference type="InterPro" id="IPR032675">
    <property type="entry name" value="LRR_dom_sf"/>
</dbReference>
<dbReference type="EMBL" id="KV442027">
    <property type="protein sequence ID" value="OAQ31975.1"/>
    <property type="molecule type" value="Genomic_DNA"/>
</dbReference>
<proteinExistence type="predicted"/>
<protein>
    <recommendedName>
        <fullName evidence="3">F-box domain-containing protein</fullName>
    </recommendedName>
</protein>
<sequence>MSSPACRKFFELPELFQQLCSFLRPHDLAKLLRISRDLYYVTGPHFWQHIDLEDDRKVDRLITTPEALEAFAKNVPFMHTLTAGFIFVSYYFEGMMRYLDEQELLPKRTCSLPGNTEMQRPLWLPQAIVRTPSARPLPPMIRLSQLDICFQRQYRGVQFDNVMRLNKPVRLFRPLVWLMNLNAAGLTHVCFRYMDLPDPLELRCLARSLSDLRNLTHLTIDMLSTGLTSWLSAPFVFVLFFALPRSVVSVKLEAMVHASSDDEAEERRLRVVPDIREEGDEDEEEIEPSPDWVEGDLEAREESLERLKELVLPSYKMGYTADQIRRILKHCPVLERWDIPCLRDERAAEALTGMIREMVLQEGHGLVHQSRKALLRHLSSKHPWRDSRGERLVSVLDALPEQRVESVQLNQFVDTFPDAFAPALLRHCEVLQSIVFLHLEKITSRTIAMILSRCHGLEKFWATGTYGQPIYLNLNGAIEQDWVCKKIEDLRITVDLSALSKQGQGRSAGGERRKVEAGESFDILATKEYWTNLGIFYTQLGKLTELEALELIAADVERGWNWSSTYMSEALPGLLSLEEEDKETKKRGFLSLLGGLKKLRVVHGSFWSGSRVASKTFGQRETEWVVKNWPALEQIELLPQKYMRYAGFDMPKHLEWLREEKPELKLCR</sequence>
<accession>A0A197K3B5</accession>
<dbReference type="OrthoDB" id="2409924at2759"/>